<dbReference type="EMBL" id="JBDJNQ010000002">
    <property type="protein sequence ID" value="MEN5376556.1"/>
    <property type="molecule type" value="Genomic_DNA"/>
</dbReference>
<evidence type="ECO:0000259" key="7">
    <source>
        <dbReference type="Pfam" id="PF08281"/>
    </source>
</evidence>
<protein>
    <submittedName>
        <fullName evidence="8">Sigma-70 family RNA polymerase sigma factor</fullName>
    </submittedName>
</protein>
<organism evidence="8 9">
    <name type="scientific">Sphingobacterium kitahiroshimense</name>
    <dbReference type="NCBI Taxonomy" id="470446"/>
    <lineage>
        <taxon>Bacteria</taxon>
        <taxon>Pseudomonadati</taxon>
        <taxon>Bacteroidota</taxon>
        <taxon>Sphingobacteriia</taxon>
        <taxon>Sphingobacteriales</taxon>
        <taxon>Sphingobacteriaceae</taxon>
        <taxon>Sphingobacterium</taxon>
    </lineage>
</organism>
<proteinExistence type="inferred from homology"/>
<dbReference type="CDD" id="cd06171">
    <property type="entry name" value="Sigma70_r4"/>
    <property type="match status" value="1"/>
</dbReference>
<feature type="domain" description="RNA polymerase sigma-70 region 2" evidence="6">
    <location>
        <begin position="15"/>
        <end position="79"/>
    </location>
</feature>
<keyword evidence="9" id="KW-1185">Reference proteome</keyword>
<dbReference type="InterPro" id="IPR013325">
    <property type="entry name" value="RNA_pol_sigma_r2"/>
</dbReference>
<dbReference type="Gene3D" id="1.10.1740.10">
    <property type="match status" value="1"/>
</dbReference>
<dbReference type="InterPro" id="IPR007627">
    <property type="entry name" value="RNA_pol_sigma70_r2"/>
</dbReference>
<evidence type="ECO:0000256" key="5">
    <source>
        <dbReference type="ARBA" id="ARBA00023163"/>
    </source>
</evidence>
<keyword evidence="5" id="KW-0804">Transcription</keyword>
<dbReference type="SUPFAM" id="SSF88946">
    <property type="entry name" value="Sigma2 domain of RNA polymerase sigma factors"/>
    <property type="match status" value="1"/>
</dbReference>
<keyword evidence="4" id="KW-0238">DNA-binding</keyword>
<dbReference type="SUPFAM" id="SSF88659">
    <property type="entry name" value="Sigma3 and sigma4 domains of RNA polymerase sigma factors"/>
    <property type="match status" value="1"/>
</dbReference>
<evidence type="ECO:0000259" key="6">
    <source>
        <dbReference type="Pfam" id="PF04542"/>
    </source>
</evidence>
<accession>A0ABV0BP82</accession>
<evidence type="ECO:0000256" key="3">
    <source>
        <dbReference type="ARBA" id="ARBA00023082"/>
    </source>
</evidence>
<evidence type="ECO:0000256" key="2">
    <source>
        <dbReference type="ARBA" id="ARBA00023015"/>
    </source>
</evidence>
<dbReference type="InterPro" id="IPR039425">
    <property type="entry name" value="RNA_pol_sigma-70-like"/>
</dbReference>
<keyword evidence="3" id="KW-0731">Sigma factor</keyword>
<dbReference type="NCBIfam" id="TIGR02937">
    <property type="entry name" value="sigma70-ECF"/>
    <property type="match status" value="1"/>
</dbReference>
<dbReference type="RefSeq" id="WP_346580775.1">
    <property type="nucleotide sequence ID" value="NZ_JBDJLH010000003.1"/>
</dbReference>
<dbReference type="InterPro" id="IPR014284">
    <property type="entry name" value="RNA_pol_sigma-70_dom"/>
</dbReference>
<dbReference type="Proteomes" id="UP001409291">
    <property type="component" value="Unassembled WGS sequence"/>
</dbReference>
<dbReference type="InterPro" id="IPR036388">
    <property type="entry name" value="WH-like_DNA-bd_sf"/>
</dbReference>
<name>A0ABV0BP82_9SPHI</name>
<evidence type="ECO:0000256" key="4">
    <source>
        <dbReference type="ARBA" id="ARBA00023125"/>
    </source>
</evidence>
<reference evidence="8 9" key="1">
    <citation type="submission" date="2024-04" db="EMBL/GenBank/DDBJ databases">
        <title>WGS of bacteria from Torrens River.</title>
        <authorList>
            <person name="Wyrsch E.R."/>
            <person name="Drigo B."/>
        </authorList>
    </citation>
    <scope>NUCLEOTIDE SEQUENCE [LARGE SCALE GENOMIC DNA]</scope>
    <source>
        <strain evidence="8 9">TWI391</strain>
    </source>
</reference>
<dbReference type="Gene3D" id="1.10.10.10">
    <property type="entry name" value="Winged helix-like DNA-binding domain superfamily/Winged helix DNA-binding domain"/>
    <property type="match status" value="1"/>
</dbReference>
<gene>
    <name evidence="8" type="ORF">ABE541_04700</name>
</gene>
<dbReference type="InterPro" id="IPR013249">
    <property type="entry name" value="RNA_pol_sigma70_r4_t2"/>
</dbReference>
<evidence type="ECO:0000313" key="9">
    <source>
        <dbReference type="Proteomes" id="UP001409291"/>
    </source>
</evidence>
<evidence type="ECO:0000313" key="8">
    <source>
        <dbReference type="EMBL" id="MEN5376556.1"/>
    </source>
</evidence>
<dbReference type="PANTHER" id="PTHR43133:SF8">
    <property type="entry name" value="RNA POLYMERASE SIGMA FACTOR HI_1459-RELATED"/>
    <property type="match status" value="1"/>
</dbReference>
<dbReference type="InterPro" id="IPR013324">
    <property type="entry name" value="RNA_pol_sigma_r3/r4-like"/>
</dbReference>
<dbReference type="PANTHER" id="PTHR43133">
    <property type="entry name" value="RNA POLYMERASE ECF-TYPE SIGMA FACTO"/>
    <property type="match status" value="1"/>
</dbReference>
<dbReference type="Pfam" id="PF04542">
    <property type="entry name" value="Sigma70_r2"/>
    <property type="match status" value="1"/>
</dbReference>
<feature type="domain" description="RNA polymerase sigma factor 70 region 4 type 2" evidence="7">
    <location>
        <begin position="125"/>
        <end position="177"/>
    </location>
</feature>
<comment type="caution">
    <text evidence="8">The sequence shown here is derived from an EMBL/GenBank/DDBJ whole genome shotgun (WGS) entry which is preliminary data.</text>
</comment>
<comment type="similarity">
    <text evidence="1">Belongs to the sigma-70 factor family. ECF subfamily.</text>
</comment>
<keyword evidence="2" id="KW-0805">Transcription regulation</keyword>
<dbReference type="Pfam" id="PF08281">
    <property type="entry name" value="Sigma70_r4_2"/>
    <property type="match status" value="1"/>
</dbReference>
<evidence type="ECO:0000256" key="1">
    <source>
        <dbReference type="ARBA" id="ARBA00010641"/>
    </source>
</evidence>
<sequence>MSTIKEADDVMINWVQQYSDHLYSWALYKTSSKETAEDLVQETFLAAVKSFNNFKGNSNPKTWLCAILNHKINDYYRKSYQTPLANNNAIFDQFFDHTGHWKQDEEPQQWPDTDGSLLDDSDFQQQLQHCIKRLPPNWSAAIHLKFIDEKKGNEICQELGLTNTNFWQILHRAKLQLRKCLEINWFKN</sequence>